<organism evidence="1">
    <name type="scientific">Picea glauca</name>
    <name type="common">White spruce</name>
    <name type="synonym">Pinus glauca</name>
    <dbReference type="NCBI Taxonomy" id="3330"/>
    <lineage>
        <taxon>Eukaryota</taxon>
        <taxon>Viridiplantae</taxon>
        <taxon>Streptophyta</taxon>
        <taxon>Embryophyta</taxon>
        <taxon>Tracheophyta</taxon>
        <taxon>Spermatophyta</taxon>
        <taxon>Pinopsida</taxon>
        <taxon>Pinidae</taxon>
        <taxon>Conifers I</taxon>
        <taxon>Pinales</taxon>
        <taxon>Pinaceae</taxon>
        <taxon>Picea</taxon>
    </lineage>
</organism>
<dbReference type="SUPFAM" id="SSF56672">
    <property type="entry name" value="DNA/RNA polymerases"/>
    <property type="match status" value="1"/>
</dbReference>
<keyword evidence="1" id="KW-0496">Mitochondrion</keyword>
<comment type="caution">
    <text evidence="1">The sequence shown here is derived from an EMBL/GenBank/DDBJ whole genome shotgun (WGS) entry which is preliminary data.</text>
</comment>
<protein>
    <submittedName>
        <fullName evidence="1">Uncharacterized protein</fullName>
    </submittedName>
</protein>
<proteinExistence type="predicted"/>
<evidence type="ECO:0000313" key="1">
    <source>
        <dbReference type="EMBL" id="KUM46586.1"/>
    </source>
</evidence>
<name>A0A101LWE7_PICGL</name>
<geneLocation type="mitochondrion" evidence="1"/>
<dbReference type="AlphaFoldDB" id="A0A101LWE7"/>
<accession>A0A101LWE7</accession>
<dbReference type="InterPro" id="IPR043502">
    <property type="entry name" value="DNA/RNA_pol_sf"/>
</dbReference>
<sequence>MKGIKGELGEMKIELQPDAKPIKHHPYHLNPRIKEKVKWDIDWMLAAGIIFPVYESDWISPILIQSKKDTKDIRFVFLL</sequence>
<dbReference type="Gene3D" id="3.10.10.10">
    <property type="entry name" value="HIV Type 1 Reverse Transcriptase, subunit A, domain 1"/>
    <property type="match status" value="1"/>
</dbReference>
<reference evidence="1" key="1">
    <citation type="journal article" date="2015" name="Genome Biol. Evol.">
        <title>Organellar Genomes of White Spruce (Picea glauca): Assembly and Annotation.</title>
        <authorList>
            <person name="Jackman S.D."/>
            <person name="Warren R.L."/>
            <person name="Gibb E.A."/>
            <person name="Vandervalk B.P."/>
            <person name="Mohamadi H."/>
            <person name="Chu J."/>
            <person name="Raymond A."/>
            <person name="Pleasance S."/>
            <person name="Coope R."/>
            <person name="Wildung M.R."/>
            <person name="Ritland C.E."/>
            <person name="Bousquet J."/>
            <person name="Jones S.J."/>
            <person name="Bohlmann J."/>
            <person name="Birol I."/>
        </authorList>
    </citation>
    <scope>NUCLEOTIDE SEQUENCE [LARGE SCALE GENOMIC DNA]</scope>
    <source>
        <tissue evidence="1">Flushing bud</tissue>
    </source>
</reference>
<gene>
    <name evidence="1" type="ORF">ABT39_MTgene1688</name>
</gene>
<dbReference type="EMBL" id="LKAM01000011">
    <property type="protein sequence ID" value="KUM46586.1"/>
    <property type="molecule type" value="Genomic_DNA"/>
</dbReference>